<name>A0A1G2BY93_9BACT</name>
<dbReference type="EMBL" id="MHKQ01000013">
    <property type="protein sequence ID" value="OGY94078.1"/>
    <property type="molecule type" value="Genomic_DNA"/>
</dbReference>
<comment type="caution">
    <text evidence="3">The sequence shown here is derived from an EMBL/GenBank/DDBJ whole genome shotgun (WGS) entry which is preliminary data.</text>
</comment>
<dbReference type="GO" id="GO:0052689">
    <property type="term" value="F:carboxylic ester hydrolase activity"/>
    <property type="evidence" value="ECO:0007669"/>
    <property type="project" value="UniProtKB-ARBA"/>
</dbReference>
<dbReference type="Proteomes" id="UP000177626">
    <property type="component" value="Unassembled WGS sequence"/>
</dbReference>
<dbReference type="InterPro" id="IPR001375">
    <property type="entry name" value="Peptidase_S9_cat"/>
</dbReference>
<dbReference type="PANTHER" id="PTHR22946:SF9">
    <property type="entry name" value="POLYKETIDE TRANSFERASE AF380"/>
    <property type="match status" value="1"/>
</dbReference>
<evidence type="ECO:0000259" key="2">
    <source>
        <dbReference type="Pfam" id="PF00326"/>
    </source>
</evidence>
<dbReference type="Gene3D" id="3.40.50.1820">
    <property type="entry name" value="alpha/beta hydrolase"/>
    <property type="match status" value="1"/>
</dbReference>
<dbReference type="InterPro" id="IPR050261">
    <property type="entry name" value="FrsA_esterase"/>
</dbReference>
<protein>
    <recommendedName>
        <fullName evidence="2">Peptidase S9 prolyl oligopeptidase catalytic domain-containing protein</fullName>
    </recommendedName>
</protein>
<reference evidence="3 4" key="1">
    <citation type="journal article" date="2016" name="Nat. Commun.">
        <title>Thousands of microbial genomes shed light on interconnected biogeochemical processes in an aquifer system.</title>
        <authorList>
            <person name="Anantharaman K."/>
            <person name="Brown C.T."/>
            <person name="Hug L.A."/>
            <person name="Sharon I."/>
            <person name="Castelle C.J."/>
            <person name="Probst A.J."/>
            <person name="Thomas B.C."/>
            <person name="Singh A."/>
            <person name="Wilkins M.J."/>
            <person name="Karaoz U."/>
            <person name="Brodie E.L."/>
            <person name="Williams K.H."/>
            <person name="Hubbard S.S."/>
            <person name="Banfield J.F."/>
        </authorList>
    </citation>
    <scope>NUCLEOTIDE SEQUENCE [LARGE SCALE GENOMIC DNA]</scope>
</reference>
<gene>
    <name evidence="3" type="ORF">A2406_00305</name>
</gene>
<sequence>MAIENLRAREYLGGDFLIEEKLTNGTNYQQYIVSYQSEGLKIYGLLTIPLGNQPENGWPAIIFVHGYIPPAQYSTTGNYPTYQARLARSGFVTFKPDLRGHGKSEGEPVSAHYSEKYVVDTMYAIAYLKNHPTVNPEQIGYWGHSNGGEIGLRTVLISSDIKAASLWAGVVGSYQDMLETYNQKIPFLRNATSSDLVMEYGLPSANPDFWNQLEPYNYLADINIPIQLQHGTNDDSVPIELSKRLKEELEKLDKAVEYYQYLGDDHNISTNVNIAFQRAIDFYRNNL</sequence>
<dbReference type="Pfam" id="PF00326">
    <property type="entry name" value="Peptidase_S9"/>
    <property type="match status" value="1"/>
</dbReference>
<keyword evidence="1" id="KW-0378">Hydrolase</keyword>
<dbReference type="PANTHER" id="PTHR22946">
    <property type="entry name" value="DIENELACTONE HYDROLASE DOMAIN-CONTAINING PROTEIN-RELATED"/>
    <property type="match status" value="1"/>
</dbReference>
<dbReference type="GO" id="GO:0006508">
    <property type="term" value="P:proteolysis"/>
    <property type="evidence" value="ECO:0007669"/>
    <property type="project" value="InterPro"/>
</dbReference>
<proteinExistence type="predicted"/>
<evidence type="ECO:0000313" key="4">
    <source>
        <dbReference type="Proteomes" id="UP000177626"/>
    </source>
</evidence>
<dbReference type="GO" id="GO:0008236">
    <property type="term" value="F:serine-type peptidase activity"/>
    <property type="evidence" value="ECO:0007669"/>
    <property type="project" value="InterPro"/>
</dbReference>
<organism evidence="3 4">
    <name type="scientific">Candidatus Komeilibacteria bacterium RIFOXYC1_FULL_37_11</name>
    <dbReference type="NCBI Taxonomy" id="1798555"/>
    <lineage>
        <taxon>Bacteria</taxon>
        <taxon>Candidatus Komeiliibacteriota</taxon>
    </lineage>
</organism>
<evidence type="ECO:0000313" key="3">
    <source>
        <dbReference type="EMBL" id="OGY94078.1"/>
    </source>
</evidence>
<evidence type="ECO:0000256" key="1">
    <source>
        <dbReference type="ARBA" id="ARBA00022801"/>
    </source>
</evidence>
<accession>A0A1G2BY93</accession>
<dbReference type="InterPro" id="IPR029058">
    <property type="entry name" value="AB_hydrolase_fold"/>
</dbReference>
<dbReference type="AlphaFoldDB" id="A0A1G2BY93"/>
<dbReference type="SUPFAM" id="SSF53474">
    <property type="entry name" value="alpha/beta-Hydrolases"/>
    <property type="match status" value="1"/>
</dbReference>
<feature type="domain" description="Peptidase S9 prolyl oligopeptidase catalytic" evidence="2">
    <location>
        <begin position="85"/>
        <end position="286"/>
    </location>
</feature>